<dbReference type="PANTHER" id="PTHR39327:SF1">
    <property type="entry name" value="BLR5470 PROTEIN"/>
    <property type="match status" value="1"/>
</dbReference>
<dbReference type="PANTHER" id="PTHR39327">
    <property type="match status" value="1"/>
</dbReference>
<dbReference type="EMBL" id="FOLO01000003">
    <property type="protein sequence ID" value="SFB96019.1"/>
    <property type="molecule type" value="Genomic_DNA"/>
</dbReference>
<dbReference type="Gene3D" id="3.10.620.30">
    <property type="match status" value="1"/>
</dbReference>
<evidence type="ECO:0000313" key="3">
    <source>
        <dbReference type="Proteomes" id="UP000198862"/>
    </source>
</evidence>
<gene>
    <name evidence="2" type="ORF">SAMN02745724_00554</name>
</gene>
<organism evidence="2 3">
    <name type="scientific">Pseudoalteromonas denitrificans DSM 6059</name>
    <dbReference type="NCBI Taxonomy" id="1123010"/>
    <lineage>
        <taxon>Bacteria</taxon>
        <taxon>Pseudomonadati</taxon>
        <taxon>Pseudomonadota</taxon>
        <taxon>Gammaproteobacteria</taxon>
        <taxon>Alteromonadales</taxon>
        <taxon>Pseudoalteromonadaceae</taxon>
        <taxon>Pseudoalteromonas</taxon>
    </lineage>
</organism>
<dbReference type="Pfam" id="PF06035">
    <property type="entry name" value="Peptidase_C93"/>
    <property type="match status" value="1"/>
</dbReference>
<dbReference type="Proteomes" id="UP000198862">
    <property type="component" value="Unassembled WGS sequence"/>
</dbReference>
<name>A0A1I1F939_9GAMM</name>
<feature type="transmembrane region" description="Helical" evidence="1">
    <location>
        <begin position="12"/>
        <end position="30"/>
    </location>
</feature>
<keyword evidence="3" id="KW-1185">Reference proteome</keyword>
<dbReference type="InterPro" id="IPR038765">
    <property type="entry name" value="Papain-like_cys_pep_sf"/>
</dbReference>
<protein>
    <submittedName>
        <fullName evidence="2">Predicted transglutaminase-like cysteine proteinase</fullName>
    </submittedName>
</protein>
<evidence type="ECO:0000313" key="2">
    <source>
        <dbReference type="EMBL" id="SFB96019.1"/>
    </source>
</evidence>
<reference evidence="2 3" key="1">
    <citation type="submission" date="2016-10" db="EMBL/GenBank/DDBJ databases">
        <authorList>
            <person name="de Groot N.N."/>
        </authorList>
    </citation>
    <scope>NUCLEOTIDE SEQUENCE [LARGE SCALE GENOMIC DNA]</scope>
    <source>
        <strain evidence="2 3">DSM 6059</strain>
    </source>
</reference>
<keyword evidence="1" id="KW-0812">Transmembrane</keyword>
<evidence type="ECO:0000256" key="1">
    <source>
        <dbReference type="SAM" id="Phobius"/>
    </source>
</evidence>
<accession>A0A1I1F939</accession>
<dbReference type="AlphaFoldDB" id="A0A1I1F939"/>
<dbReference type="STRING" id="1123010.SAMN02745724_00554"/>
<proteinExistence type="predicted"/>
<keyword evidence="1" id="KW-0472">Membrane</keyword>
<dbReference type="SUPFAM" id="SSF54001">
    <property type="entry name" value="Cysteine proteinases"/>
    <property type="match status" value="1"/>
</dbReference>
<dbReference type="InterPro" id="IPR010319">
    <property type="entry name" value="Transglutaminase-like_Cys_pept"/>
</dbReference>
<sequence>MNLLGITLQKFYILMCLLCSFFVIATKLFDSFDEPKLLKRVKTVYGDTGFARTEKWLKLLESSKNDSQWNQLNKVNTFINNQVSYLNDLSLWGKKDYWASPVETLGRGKGDCEDFAIAKFFSLVALGVPENKLRLMYVRQLTVNEPHMVLIYFEAPGKIPLVLDNYDRKIQVASARRDLRPIYSFNGNGLWMAKAKGMGKKVKNSRGISAWTSLVQRIEEGELNNFHGLENKQDSYVRN</sequence>
<keyword evidence="1" id="KW-1133">Transmembrane helix</keyword>